<dbReference type="EMBL" id="CP090978">
    <property type="protein sequence ID" value="UJF35714.1"/>
    <property type="molecule type" value="Genomic_DNA"/>
</dbReference>
<evidence type="ECO:0000256" key="1">
    <source>
        <dbReference type="SAM" id="MobiDB-lite"/>
    </source>
</evidence>
<feature type="region of interest" description="Disordered" evidence="1">
    <location>
        <begin position="1"/>
        <end position="40"/>
    </location>
</feature>
<accession>A0ABY3SP28</accession>
<gene>
    <name evidence="2" type="ORF">L0M14_11845</name>
</gene>
<reference evidence="2 3" key="1">
    <citation type="journal article" date="2024" name="Int. J. Syst. Evol. Microbiol.">
        <title>Paenibacillus hexagrammi sp. nov., a novel bacterium isolated from the gut content of Hexagrammos agrammus.</title>
        <authorList>
            <person name="Jung H.K."/>
            <person name="Kim D.G."/>
            <person name="Zin H."/>
            <person name="Park J."/>
            <person name="Jung H."/>
            <person name="Kim Y.O."/>
            <person name="Kong H.J."/>
            <person name="Kim J.W."/>
            <person name="Kim Y.S."/>
        </authorList>
    </citation>
    <scope>NUCLEOTIDE SEQUENCE [LARGE SCALE GENOMIC DNA]</scope>
    <source>
        <strain evidence="2 3">YPD9-1</strain>
    </source>
</reference>
<name>A0ABY3SP28_9BACL</name>
<evidence type="ECO:0000313" key="3">
    <source>
        <dbReference type="Proteomes" id="UP001649230"/>
    </source>
</evidence>
<proteinExistence type="predicted"/>
<organism evidence="2 3">
    <name type="scientific">Paenibacillus hexagrammi</name>
    <dbReference type="NCBI Taxonomy" id="2908839"/>
    <lineage>
        <taxon>Bacteria</taxon>
        <taxon>Bacillati</taxon>
        <taxon>Bacillota</taxon>
        <taxon>Bacilli</taxon>
        <taxon>Bacillales</taxon>
        <taxon>Paenibacillaceae</taxon>
        <taxon>Paenibacillus</taxon>
    </lineage>
</organism>
<sequence>MQRKSLLVNQSEESKTQGSAQSTYAKTSADSPAAPAVSPRPHAQWMGLQRTIGNKAVEQYVRRQVSADTAASGVHITTGQPGNSIQRHIKSEVLNYNATTWDGMEDMDAVIGSSSHWARGTPPQPGVPQRIQHVGAIKGRYVGGHMMNQEWGGDGDYTNMIILSSSANGKHRRIDGMIRTMGQIAARLEDYRINDSTHGDGTRYEFGVKENIVVDDPAPNNTENFPAEKEIPKGFTVTLEPVKRPKNTNNPFTDWTEQSAYKNSYYIDNVPPYPDAPTTGRKRIKKIKKKTFSTKHLKLSVMKAKDFANIKGIGKKKAGNLKSAFRQYPNKSAEALIRAIENKTAIGQQLIALGVSRADLVKVHFRK</sequence>
<feature type="compositionally biased region" description="Low complexity" evidence="1">
    <location>
        <begin position="28"/>
        <end position="40"/>
    </location>
</feature>
<keyword evidence="3" id="KW-1185">Reference proteome</keyword>
<dbReference type="RefSeq" id="WP_235122275.1">
    <property type="nucleotide sequence ID" value="NZ_CP090978.1"/>
</dbReference>
<evidence type="ECO:0000313" key="2">
    <source>
        <dbReference type="EMBL" id="UJF35714.1"/>
    </source>
</evidence>
<protein>
    <submittedName>
        <fullName evidence="2">Uncharacterized protein</fullName>
    </submittedName>
</protein>
<feature type="compositionally biased region" description="Polar residues" evidence="1">
    <location>
        <begin position="7"/>
        <end position="26"/>
    </location>
</feature>
<dbReference type="Proteomes" id="UP001649230">
    <property type="component" value="Chromosome"/>
</dbReference>